<sequence length="213" mass="23343">MRAALTLPRTRLWVEFLVLFVGVPLVLAFALPPTMMWNVLAAATFAGVVLLHYTPGFEWTTLLTGRFDWIAFLAFTLVTAAASFAAVMIWMPEQLLVLPRAVPQVWLGIMIAYPLVSAIPQELVFRPLFFRRYGDLLPAGSALWINAALFSLAHLMYRDPIVLSMTFAGGVAFAWAYHVRGSFPLACAMHAVAGCIIFTSGLGRLFYSGAVGG</sequence>
<dbReference type="InterPro" id="IPR003675">
    <property type="entry name" value="Rce1/LyrA-like_dom"/>
</dbReference>
<dbReference type="Pfam" id="PF02517">
    <property type="entry name" value="Rce1-like"/>
    <property type="match status" value="1"/>
</dbReference>
<feature type="transmembrane region" description="Helical" evidence="1">
    <location>
        <begin position="103"/>
        <end position="124"/>
    </location>
</feature>
<reference evidence="3 4" key="1">
    <citation type="submission" date="2018-03" db="EMBL/GenBank/DDBJ databases">
        <authorList>
            <person name="Keele B.F."/>
        </authorList>
    </citation>
    <scope>NUCLEOTIDE SEQUENCE [LARGE SCALE GENOMIC DNA]</scope>
    <source>
        <strain evidence="3 4">CeCT 8812</strain>
    </source>
</reference>
<keyword evidence="1" id="KW-1133">Transmembrane helix</keyword>
<name>A0A2R8AD35_9RHOB</name>
<keyword evidence="1" id="KW-0812">Transmembrane</keyword>
<feature type="transmembrane region" description="Helical" evidence="1">
    <location>
        <begin position="12"/>
        <end position="31"/>
    </location>
</feature>
<feature type="domain" description="CAAX prenyl protease 2/Lysostaphin resistance protein A-like" evidence="2">
    <location>
        <begin position="106"/>
        <end position="193"/>
    </location>
</feature>
<feature type="transmembrane region" description="Helical" evidence="1">
    <location>
        <begin position="185"/>
        <end position="207"/>
    </location>
</feature>
<evidence type="ECO:0000259" key="2">
    <source>
        <dbReference type="Pfam" id="PF02517"/>
    </source>
</evidence>
<accession>A0A2R8AD35</accession>
<keyword evidence="1" id="KW-0472">Membrane</keyword>
<evidence type="ECO:0000256" key="1">
    <source>
        <dbReference type="SAM" id="Phobius"/>
    </source>
</evidence>
<dbReference type="Proteomes" id="UP000244932">
    <property type="component" value="Unassembled WGS sequence"/>
</dbReference>
<dbReference type="AlphaFoldDB" id="A0A2R8AD35"/>
<feature type="transmembrane region" description="Helical" evidence="1">
    <location>
        <begin position="37"/>
        <end position="57"/>
    </location>
</feature>
<dbReference type="EMBL" id="OMKW01000003">
    <property type="protein sequence ID" value="SPF30146.1"/>
    <property type="molecule type" value="Genomic_DNA"/>
</dbReference>
<organism evidence="3 4">
    <name type="scientific">Pontivivens insulae</name>
    <dbReference type="NCBI Taxonomy" id="1639689"/>
    <lineage>
        <taxon>Bacteria</taxon>
        <taxon>Pseudomonadati</taxon>
        <taxon>Pseudomonadota</taxon>
        <taxon>Alphaproteobacteria</taxon>
        <taxon>Rhodobacterales</taxon>
        <taxon>Paracoccaceae</taxon>
        <taxon>Pontivivens</taxon>
    </lineage>
</organism>
<feature type="transmembrane region" description="Helical" evidence="1">
    <location>
        <begin position="136"/>
        <end position="155"/>
    </location>
</feature>
<gene>
    <name evidence="3" type="ORF">POI8812_02478</name>
</gene>
<dbReference type="RefSeq" id="WP_108782864.1">
    <property type="nucleotide sequence ID" value="NZ_OMKW01000003.1"/>
</dbReference>
<evidence type="ECO:0000313" key="3">
    <source>
        <dbReference type="EMBL" id="SPF30146.1"/>
    </source>
</evidence>
<feature type="transmembrane region" description="Helical" evidence="1">
    <location>
        <begin position="161"/>
        <end position="178"/>
    </location>
</feature>
<evidence type="ECO:0000313" key="4">
    <source>
        <dbReference type="Proteomes" id="UP000244932"/>
    </source>
</evidence>
<dbReference type="GO" id="GO:0004175">
    <property type="term" value="F:endopeptidase activity"/>
    <property type="evidence" value="ECO:0007669"/>
    <property type="project" value="UniProtKB-ARBA"/>
</dbReference>
<keyword evidence="4" id="KW-1185">Reference proteome</keyword>
<protein>
    <recommendedName>
        <fullName evidence="2">CAAX prenyl protease 2/Lysostaphin resistance protein A-like domain-containing protein</fullName>
    </recommendedName>
</protein>
<feature type="transmembrane region" description="Helical" evidence="1">
    <location>
        <begin position="69"/>
        <end position="91"/>
    </location>
</feature>
<proteinExistence type="predicted"/>
<dbReference type="GO" id="GO:0080120">
    <property type="term" value="P:CAAX-box protein maturation"/>
    <property type="evidence" value="ECO:0007669"/>
    <property type="project" value="UniProtKB-ARBA"/>
</dbReference>
<dbReference type="OrthoDB" id="9805801at2"/>